<dbReference type="InterPro" id="IPR027475">
    <property type="entry name" value="Asparaginase/glutaminase_AS2"/>
</dbReference>
<dbReference type="PRINTS" id="PR00139">
    <property type="entry name" value="ASNGLNASE"/>
</dbReference>
<feature type="domain" description="L-asparaginase N-terminal" evidence="11">
    <location>
        <begin position="40"/>
        <end position="231"/>
    </location>
</feature>
<evidence type="ECO:0000256" key="5">
    <source>
        <dbReference type="PIRSR" id="PIRSR001220-1"/>
    </source>
</evidence>
<evidence type="ECO:0000256" key="7">
    <source>
        <dbReference type="PROSITE-ProRule" id="PRU10099"/>
    </source>
</evidence>
<reference evidence="13" key="2">
    <citation type="journal article" date="2023" name="IMA Fungus">
        <title>Comparative genomic study of the Penicillium genus elucidates a diverse pangenome and 15 lateral gene transfer events.</title>
        <authorList>
            <person name="Petersen C."/>
            <person name="Sorensen T."/>
            <person name="Nielsen M.R."/>
            <person name="Sondergaard T.E."/>
            <person name="Sorensen J.L."/>
            <person name="Fitzpatrick D.A."/>
            <person name="Frisvad J.C."/>
            <person name="Nielsen K.L."/>
        </authorList>
    </citation>
    <scope>NUCLEOTIDE SEQUENCE</scope>
    <source>
        <strain evidence="13">IBT 29677</strain>
    </source>
</reference>
<feature type="signal peptide" evidence="10">
    <location>
        <begin position="1"/>
        <end position="19"/>
    </location>
</feature>
<dbReference type="InterPro" id="IPR027473">
    <property type="entry name" value="L-asparaginase_C"/>
</dbReference>
<dbReference type="Gene3D" id="3.40.50.1170">
    <property type="entry name" value="L-asparaginase, N-terminal domain"/>
    <property type="match status" value="1"/>
</dbReference>
<evidence type="ECO:0000256" key="9">
    <source>
        <dbReference type="RuleBase" id="RU004456"/>
    </source>
</evidence>
<feature type="binding site" evidence="6">
    <location>
        <begin position="128"/>
        <end position="129"/>
    </location>
    <ligand>
        <name>substrate</name>
    </ligand>
</feature>
<comment type="similarity">
    <text evidence="1 9">Belongs to the asparaginase 1 family.</text>
</comment>
<dbReference type="PROSITE" id="PS51257">
    <property type="entry name" value="PROKAR_LIPOPROTEIN"/>
    <property type="match status" value="1"/>
</dbReference>
<dbReference type="InterPro" id="IPR040919">
    <property type="entry name" value="Asparaginase_C"/>
</dbReference>
<reference evidence="13" key="1">
    <citation type="submission" date="2022-12" db="EMBL/GenBank/DDBJ databases">
        <authorList>
            <person name="Petersen C."/>
        </authorList>
    </citation>
    <scope>NUCLEOTIDE SEQUENCE</scope>
    <source>
        <strain evidence="13">IBT 29677</strain>
    </source>
</reference>
<keyword evidence="3" id="KW-0378">Hydrolase</keyword>
<accession>A0A9W9SHC8</accession>
<dbReference type="NCBIfam" id="TIGR00520">
    <property type="entry name" value="asnASE_II"/>
    <property type="match status" value="1"/>
</dbReference>
<evidence type="ECO:0000313" key="14">
    <source>
        <dbReference type="Proteomes" id="UP001147747"/>
    </source>
</evidence>
<dbReference type="PIRSF" id="PIRSF500176">
    <property type="entry name" value="L_ASNase"/>
    <property type="match status" value="1"/>
</dbReference>
<evidence type="ECO:0000259" key="12">
    <source>
        <dbReference type="Pfam" id="PF17763"/>
    </source>
</evidence>
<protein>
    <recommendedName>
        <fullName evidence="2">asparaginase</fullName>
        <ecNumber evidence="2">3.5.1.1</ecNumber>
    </recommendedName>
</protein>
<dbReference type="Gene3D" id="3.40.50.40">
    <property type="match status" value="1"/>
</dbReference>
<dbReference type="RefSeq" id="XP_056482392.1">
    <property type="nucleotide sequence ID" value="XM_056636362.1"/>
</dbReference>
<comment type="caution">
    <text evidence="13">The sequence shown here is derived from an EMBL/GenBank/DDBJ whole genome shotgun (WGS) entry which is preliminary data.</text>
</comment>
<dbReference type="PANTHER" id="PTHR11707:SF28">
    <property type="entry name" value="60 KDA LYSOPHOSPHOLIPASE"/>
    <property type="match status" value="1"/>
</dbReference>
<comment type="catalytic activity">
    <reaction evidence="4">
        <text>L-asparagine + H2O = L-aspartate + NH4(+)</text>
        <dbReference type="Rhea" id="RHEA:21016"/>
        <dbReference type="ChEBI" id="CHEBI:15377"/>
        <dbReference type="ChEBI" id="CHEBI:28938"/>
        <dbReference type="ChEBI" id="CHEBI:29991"/>
        <dbReference type="ChEBI" id="CHEBI:58048"/>
        <dbReference type="EC" id="3.5.1.1"/>
    </reaction>
</comment>
<proteinExistence type="inferred from homology"/>
<dbReference type="SUPFAM" id="SSF53774">
    <property type="entry name" value="Glutaminase/Asparaginase"/>
    <property type="match status" value="1"/>
</dbReference>
<dbReference type="Proteomes" id="UP001147747">
    <property type="component" value="Unassembled WGS sequence"/>
</dbReference>
<dbReference type="SFLD" id="SFLDS00057">
    <property type="entry name" value="Glutaminase/Asparaginase"/>
    <property type="match status" value="1"/>
</dbReference>
<feature type="active site" evidence="7">
    <location>
        <position position="49"/>
    </location>
</feature>
<dbReference type="InterPro" id="IPR004550">
    <property type="entry name" value="AsnASE_II"/>
</dbReference>
<feature type="chain" id="PRO_5040965972" description="asparaginase" evidence="10">
    <location>
        <begin position="20"/>
        <end position="361"/>
    </location>
</feature>
<evidence type="ECO:0000256" key="8">
    <source>
        <dbReference type="PROSITE-ProRule" id="PRU10100"/>
    </source>
</evidence>
<dbReference type="InterPro" id="IPR037152">
    <property type="entry name" value="L-asparaginase_N_sf"/>
</dbReference>
<feature type="active site" description="O-isoaspartyl threonine intermediate" evidence="5">
    <location>
        <position position="49"/>
    </location>
</feature>
<dbReference type="InterPro" id="IPR006034">
    <property type="entry name" value="Asparaginase/glutaminase-like"/>
</dbReference>
<dbReference type="GO" id="GO:0006530">
    <property type="term" value="P:L-asparagine catabolic process"/>
    <property type="evidence" value="ECO:0007669"/>
    <property type="project" value="UniProtKB-ARBA"/>
</dbReference>
<dbReference type="PROSITE" id="PS51732">
    <property type="entry name" value="ASN_GLN_ASE_3"/>
    <property type="match status" value="1"/>
</dbReference>
<dbReference type="OrthoDB" id="542841at2759"/>
<feature type="domain" description="Asparaginase/glutaminase C-terminal" evidence="12">
    <location>
        <begin position="251"/>
        <end position="358"/>
    </location>
</feature>
<dbReference type="InterPro" id="IPR027474">
    <property type="entry name" value="L-asparaginase_N"/>
</dbReference>
<feature type="active site" evidence="8">
    <location>
        <position position="128"/>
    </location>
</feature>
<dbReference type="AlphaFoldDB" id="A0A9W9SHC8"/>
<dbReference type="PROSITE" id="PS00917">
    <property type="entry name" value="ASN_GLN_ASE_2"/>
    <property type="match status" value="1"/>
</dbReference>
<dbReference type="EC" id="3.5.1.1" evidence="2"/>
<dbReference type="EMBL" id="JAPZBU010000011">
    <property type="protein sequence ID" value="KAJ5378606.1"/>
    <property type="molecule type" value="Genomic_DNA"/>
</dbReference>
<sequence>MVIKTTFLLFAQVFLSTSAAVPHVSSSCKGHTHQNGNLPNVTIFGTGGTIASKGTSNTQTTNYKVGVTIEALVEAVPELCNISNVSGLQVSNVDSGSINSTILLHLARYVNADMANPISHGSVVTHGTDTLEETAFFLDLTVKTHKPVVMTGAMRPSTAISADGPLNLYQAVKLAGSDEARDRGVLIVLNDRIGSAYTTTKNNANSLDTFYATEQGQLGFFIDQVPKFYSSPSTPRNKPHFSIGDADFLPQVDILYGYQDANPALVEASVRSGAKGIIFAGVGAGGWSESGLKAAQRMYNETGIPMVFSRRTEDGFAGGDSIYSFQMTSGFLNPQKARIMLQLALLENYGNEEIRALFYGQ</sequence>
<evidence type="ECO:0000256" key="4">
    <source>
        <dbReference type="ARBA" id="ARBA00049366"/>
    </source>
</evidence>
<evidence type="ECO:0000313" key="13">
    <source>
        <dbReference type="EMBL" id="KAJ5378606.1"/>
    </source>
</evidence>
<evidence type="ECO:0000256" key="10">
    <source>
        <dbReference type="SAM" id="SignalP"/>
    </source>
</evidence>
<dbReference type="PIRSF" id="PIRSF001220">
    <property type="entry name" value="L-ASNase_gatD"/>
    <property type="match status" value="1"/>
</dbReference>
<dbReference type="Pfam" id="PF17763">
    <property type="entry name" value="Asparaginase_C"/>
    <property type="match status" value="1"/>
</dbReference>
<dbReference type="PROSITE" id="PS00144">
    <property type="entry name" value="ASN_GLN_ASE_1"/>
    <property type="match status" value="1"/>
</dbReference>
<evidence type="ECO:0000259" key="11">
    <source>
        <dbReference type="Pfam" id="PF00710"/>
    </source>
</evidence>
<dbReference type="GeneID" id="81375342"/>
<organism evidence="13 14">
    <name type="scientific">Penicillium cosmopolitanum</name>
    <dbReference type="NCBI Taxonomy" id="1131564"/>
    <lineage>
        <taxon>Eukaryota</taxon>
        <taxon>Fungi</taxon>
        <taxon>Dikarya</taxon>
        <taxon>Ascomycota</taxon>
        <taxon>Pezizomycotina</taxon>
        <taxon>Eurotiomycetes</taxon>
        <taxon>Eurotiomycetidae</taxon>
        <taxon>Eurotiales</taxon>
        <taxon>Aspergillaceae</taxon>
        <taxon>Penicillium</taxon>
    </lineage>
</organism>
<keyword evidence="14" id="KW-1185">Reference proteome</keyword>
<gene>
    <name evidence="13" type="ORF">N7509_011725</name>
</gene>
<name>A0A9W9SHC8_9EURO</name>
<dbReference type="GO" id="GO:0004067">
    <property type="term" value="F:asparaginase activity"/>
    <property type="evidence" value="ECO:0007669"/>
    <property type="project" value="UniProtKB-UniRule"/>
</dbReference>
<feature type="binding site" evidence="6">
    <location>
        <position position="95"/>
    </location>
    <ligand>
        <name>substrate</name>
    </ligand>
</feature>
<dbReference type="Pfam" id="PF00710">
    <property type="entry name" value="Asparaginase"/>
    <property type="match status" value="1"/>
</dbReference>
<dbReference type="SMART" id="SM00870">
    <property type="entry name" value="Asparaginase"/>
    <property type="match status" value="1"/>
</dbReference>
<keyword evidence="10" id="KW-0732">Signal</keyword>
<dbReference type="CDD" id="cd08964">
    <property type="entry name" value="L-asparaginase_II"/>
    <property type="match status" value="1"/>
</dbReference>
<evidence type="ECO:0000256" key="3">
    <source>
        <dbReference type="ARBA" id="ARBA00022801"/>
    </source>
</evidence>
<dbReference type="PANTHER" id="PTHR11707">
    <property type="entry name" value="L-ASPARAGINASE"/>
    <property type="match status" value="1"/>
</dbReference>
<dbReference type="FunFam" id="3.40.50.1170:FF:000001">
    <property type="entry name" value="L-asparaginase 2"/>
    <property type="match status" value="1"/>
</dbReference>
<dbReference type="InterPro" id="IPR036152">
    <property type="entry name" value="Asp/glu_Ase-like_sf"/>
</dbReference>
<evidence type="ECO:0000256" key="1">
    <source>
        <dbReference type="ARBA" id="ARBA00010518"/>
    </source>
</evidence>
<evidence type="ECO:0000256" key="6">
    <source>
        <dbReference type="PIRSR" id="PIRSR001220-2"/>
    </source>
</evidence>
<dbReference type="InterPro" id="IPR020827">
    <property type="entry name" value="Asparaginase/glutaminase_AS1"/>
</dbReference>
<evidence type="ECO:0000256" key="2">
    <source>
        <dbReference type="ARBA" id="ARBA00012920"/>
    </source>
</evidence>